<feature type="transmembrane region" description="Helical" evidence="6">
    <location>
        <begin position="147"/>
        <end position="170"/>
    </location>
</feature>
<dbReference type="Proteomes" id="UP000722121">
    <property type="component" value="Unassembled WGS sequence"/>
</dbReference>
<keyword evidence="8" id="KW-1185">Reference proteome</keyword>
<evidence type="ECO:0000313" key="8">
    <source>
        <dbReference type="Proteomes" id="UP000722121"/>
    </source>
</evidence>
<organism evidence="7 8">
    <name type="scientific">Simkania negevensis</name>
    <dbReference type="NCBI Taxonomy" id="83561"/>
    <lineage>
        <taxon>Bacteria</taxon>
        <taxon>Pseudomonadati</taxon>
        <taxon>Chlamydiota</taxon>
        <taxon>Chlamydiia</taxon>
        <taxon>Parachlamydiales</taxon>
        <taxon>Simkaniaceae</taxon>
        <taxon>Simkania</taxon>
    </lineage>
</organism>
<dbReference type="PANTHER" id="PTHR30086:SF6">
    <property type="entry name" value="AMINO ACID EFFLUX PROTEIN YCGF-RELATED"/>
    <property type="match status" value="1"/>
</dbReference>
<keyword evidence="3 6" id="KW-0812">Transmembrane</keyword>
<evidence type="ECO:0000313" key="7">
    <source>
        <dbReference type="EMBL" id="MBN4067420.1"/>
    </source>
</evidence>
<feature type="transmembrane region" description="Helical" evidence="6">
    <location>
        <begin position="182"/>
        <end position="203"/>
    </location>
</feature>
<evidence type="ECO:0000256" key="1">
    <source>
        <dbReference type="ARBA" id="ARBA00004651"/>
    </source>
</evidence>
<dbReference type="Pfam" id="PF01810">
    <property type="entry name" value="LysE"/>
    <property type="match status" value="1"/>
</dbReference>
<feature type="transmembrane region" description="Helical" evidence="6">
    <location>
        <begin position="66"/>
        <end position="88"/>
    </location>
</feature>
<feature type="transmembrane region" description="Helical" evidence="6">
    <location>
        <begin position="33"/>
        <end position="54"/>
    </location>
</feature>
<accession>A0ABS3ARQ3</accession>
<protein>
    <submittedName>
        <fullName evidence="7">LysE family transporter</fullName>
    </submittedName>
</protein>
<gene>
    <name evidence="7" type="ORF">JYU14_04990</name>
</gene>
<comment type="subcellular location">
    <subcellularLocation>
        <location evidence="1">Cell membrane</location>
        <topology evidence="1">Multi-pass membrane protein</topology>
    </subcellularLocation>
</comment>
<evidence type="ECO:0000256" key="5">
    <source>
        <dbReference type="ARBA" id="ARBA00023136"/>
    </source>
</evidence>
<dbReference type="PANTHER" id="PTHR30086">
    <property type="entry name" value="ARGININE EXPORTER PROTEIN ARGO"/>
    <property type="match status" value="1"/>
</dbReference>
<evidence type="ECO:0000256" key="2">
    <source>
        <dbReference type="ARBA" id="ARBA00022475"/>
    </source>
</evidence>
<dbReference type="EMBL" id="JAFITR010000138">
    <property type="protein sequence ID" value="MBN4067420.1"/>
    <property type="molecule type" value="Genomic_DNA"/>
</dbReference>
<keyword evidence="5 6" id="KW-0472">Membrane</keyword>
<name>A0ABS3ARQ3_9BACT</name>
<comment type="caution">
    <text evidence="7">The sequence shown here is derived from an EMBL/GenBank/DDBJ whole genome shotgun (WGS) entry which is preliminary data.</text>
</comment>
<dbReference type="InterPro" id="IPR001123">
    <property type="entry name" value="LeuE-type"/>
</dbReference>
<evidence type="ECO:0000256" key="3">
    <source>
        <dbReference type="ARBA" id="ARBA00022692"/>
    </source>
</evidence>
<proteinExistence type="predicted"/>
<feature type="transmembrane region" description="Helical" evidence="6">
    <location>
        <begin position="6"/>
        <end position="26"/>
    </location>
</feature>
<reference evidence="7 8" key="1">
    <citation type="submission" date="2021-02" db="EMBL/GenBank/DDBJ databases">
        <title>Activity-based single-cell genomes from oceanic crustal fluid captures similar information to metagenomic and metatranscriptomic surveys with orders of magnitude less sampling.</title>
        <authorList>
            <person name="D'Angelo T.S."/>
            <person name="Orcutt B.N."/>
        </authorList>
    </citation>
    <scope>NUCLEOTIDE SEQUENCE [LARGE SCALE GENOMIC DNA]</scope>
    <source>
        <strain evidence="7">AH-315-G07</strain>
    </source>
</reference>
<keyword evidence="2" id="KW-1003">Cell membrane</keyword>
<feature type="transmembrane region" description="Helical" evidence="6">
    <location>
        <begin position="108"/>
        <end position="127"/>
    </location>
</feature>
<evidence type="ECO:0000256" key="4">
    <source>
        <dbReference type="ARBA" id="ARBA00022989"/>
    </source>
</evidence>
<sequence>MSLFISKILLGISLAAPVGPVSVEVIRRGLRRGFFAAFPVCIGAIVGDFLYLLMAYFGLAPFLMNSVIRITILFLGASMLLYLGVQCIKKSWKPIEIETSSGNDNKNAVILGFLLAVINPMSIVWWLSVFGAVLGSTLPEELTLVLLLSNLTIILGTLIWSLTLCLILHFGKRFVGQQQIRAISILAGSSLVGYGLYFGYTAITTLCGTNVV</sequence>
<keyword evidence="4 6" id="KW-1133">Transmembrane helix</keyword>
<evidence type="ECO:0000256" key="6">
    <source>
        <dbReference type="SAM" id="Phobius"/>
    </source>
</evidence>